<dbReference type="InterPro" id="IPR015424">
    <property type="entry name" value="PyrdxlP-dep_Trfase"/>
</dbReference>
<dbReference type="InterPro" id="IPR000524">
    <property type="entry name" value="Tscrpt_reg_HTH_GntR"/>
</dbReference>
<dbReference type="Gene3D" id="1.10.10.10">
    <property type="entry name" value="Winged helix-like DNA-binding domain superfamily/Winged helix DNA-binding domain"/>
    <property type="match status" value="1"/>
</dbReference>
<dbReference type="Gene3D" id="3.40.640.10">
    <property type="entry name" value="Type I PLP-dependent aspartate aminotransferase-like (Major domain)"/>
    <property type="match status" value="1"/>
</dbReference>
<sequence length="497" mass="56006">MKEPAYIAFANKIAAMIVGGIYKPDDKLPSIRSLHKENGLSIGTVLQAFNYLMDKGLVVSREKSGYFVNDNQGKRLPLPKALPVSLSERSVHIDQLLQKLRTDGNSRDFVSFANALPDHRLLPFNSIKRAIQQNSRDISGNYLKLESRTGNQQLRQEIAKRSFYWKGATHADEIIITNGATEAILCCLKAVTKPGDTVLVQDPCYYGIMQVLECLELKIATIPSHPETGIVVSDVKEACKKLAIKACVFVSNFNNPDGACISTEGKKQIAEFAATYQIPVIEDDLYGELFFKGSRPDTIKAYDTDGWVMYCNSFTKTLVPGFRIGWCAAGRFTYEVARIKSMHNGSTANFSQLVVLQLLNSGSYERHLQKFRLELHKNLIRTTNLIEQHFPEGTKVTRPNGGLVIWVELPENINTVNFQEKAFQYEVSYAPGEIFSSKGDYQHYLRISYCNLWENKVQKALIRLGQLFTKLQENNDNLTHCFPANFTNLHLDDVNAQ</sequence>
<feature type="domain" description="HTH gntR-type" evidence="6">
    <location>
        <begin position="3"/>
        <end position="71"/>
    </location>
</feature>
<name>A0A562U9Z2_9SPHI</name>
<dbReference type="Proteomes" id="UP000317010">
    <property type="component" value="Unassembled WGS sequence"/>
</dbReference>
<organism evidence="7 8">
    <name type="scientific">Mucilaginibacter frigoritolerans</name>
    <dbReference type="NCBI Taxonomy" id="652788"/>
    <lineage>
        <taxon>Bacteria</taxon>
        <taxon>Pseudomonadati</taxon>
        <taxon>Bacteroidota</taxon>
        <taxon>Sphingobacteriia</taxon>
        <taxon>Sphingobacteriales</taxon>
        <taxon>Sphingobacteriaceae</taxon>
        <taxon>Mucilaginibacter</taxon>
    </lineage>
</organism>
<dbReference type="GO" id="GO:0003700">
    <property type="term" value="F:DNA-binding transcription factor activity"/>
    <property type="evidence" value="ECO:0007669"/>
    <property type="project" value="InterPro"/>
</dbReference>
<evidence type="ECO:0000256" key="3">
    <source>
        <dbReference type="ARBA" id="ARBA00023015"/>
    </source>
</evidence>
<dbReference type="InterPro" id="IPR004839">
    <property type="entry name" value="Aminotransferase_I/II_large"/>
</dbReference>
<evidence type="ECO:0000256" key="5">
    <source>
        <dbReference type="ARBA" id="ARBA00023163"/>
    </source>
</evidence>
<dbReference type="InterPro" id="IPR036388">
    <property type="entry name" value="WH-like_DNA-bd_sf"/>
</dbReference>
<dbReference type="RefSeq" id="WP_144910961.1">
    <property type="nucleotide sequence ID" value="NZ_VLLI01000003.1"/>
</dbReference>
<keyword evidence="3" id="KW-0805">Transcription regulation</keyword>
<keyword evidence="8" id="KW-1185">Reference proteome</keyword>
<reference evidence="7 8" key="1">
    <citation type="submission" date="2019-07" db="EMBL/GenBank/DDBJ databases">
        <title>Genomic Encyclopedia of Archaeal and Bacterial Type Strains, Phase II (KMG-II): from individual species to whole genera.</title>
        <authorList>
            <person name="Goeker M."/>
        </authorList>
    </citation>
    <scope>NUCLEOTIDE SEQUENCE [LARGE SCALE GENOMIC DNA]</scope>
    <source>
        <strain evidence="7 8">ATCC BAA-1854</strain>
    </source>
</reference>
<keyword evidence="5" id="KW-0804">Transcription</keyword>
<dbReference type="CDD" id="cd07377">
    <property type="entry name" value="WHTH_GntR"/>
    <property type="match status" value="1"/>
</dbReference>
<evidence type="ECO:0000313" key="8">
    <source>
        <dbReference type="Proteomes" id="UP000317010"/>
    </source>
</evidence>
<dbReference type="GO" id="GO:0003677">
    <property type="term" value="F:DNA binding"/>
    <property type="evidence" value="ECO:0007669"/>
    <property type="project" value="UniProtKB-KW"/>
</dbReference>
<dbReference type="Pfam" id="PF00155">
    <property type="entry name" value="Aminotran_1_2"/>
    <property type="match status" value="1"/>
</dbReference>
<dbReference type="AlphaFoldDB" id="A0A562U9Z2"/>
<evidence type="ECO:0000256" key="4">
    <source>
        <dbReference type="ARBA" id="ARBA00023125"/>
    </source>
</evidence>
<dbReference type="InterPro" id="IPR015422">
    <property type="entry name" value="PyrdxlP-dep_Trfase_small"/>
</dbReference>
<dbReference type="Gene3D" id="3.90.1150.10">
    <property type="entry name" value="Aspartate Aminotransferase, domain 1"/>
    <property type="match status" value="1"/>
</dbReference>
<evidence type="ECO:0000256" key="2">
    <source>
        <dbReference type="ARBA" id="ARBA00022898"/>
    </source>
</evidence>
<dbReference type="GO" id="GO:0030170">
    <property type="term" value="F:pyridoxal phosphate binding"/>
    <property type="evidence" value="ECO:0007669"/>
    <property type="project" value="InterPro"/>
</dbReference>
<dbReference type="PROSITE" id="PS50949">
    <property type="entry name" value="HTH_GNTR"/>
    <property type="match status" value="1"/>
</dbReference>
<dbReference type="Pfam" id="PF00392">
    <property type="entry name" value="GntR"/>
    <property type="match status" value="1"/>
</dbReference>
<dbReference type="CDD" id="cd00609">
    <property type="entry name" value="AAT_like"/>
    <property type="match status" value="1"/>
</dbReference>
<evidence type="ECO:0000259" key="6">
    <source>
        <dbReference type="PROSITE" id="PS50949"/>
    </source>
</evidence>
<keyword evidence="2" id="KW-0663">Pyridoxal phosphate</keyword>
<dbReference type="InterPro" id="IPR051446">
    <property type="entry name" value="HTH_trans_reg/aminotransferase"/>
</dbReference>
<comment type="similarity">
    <text evidence="1">In the C-terminal section; belongs to the class-I pyridoxal-phosphate-dependent aminotransferase family.</text>
</comment>
<dbReference type="OrthoDB" id="9802328at2"/>
<evidence type="ECO:0000256" key="1">
    <source>
        <dbReference type="ARBA" id="ARBA00005384"/>
    </source>
</evidence>
<dbReference type="InterPro" id="IPR015421">
    <property type="entry name" value="PyrdxlP-dep_Trfase_major"/>
</dbReference>
<dbReference type="InterPro" id="IPR036390">
    <property type="entry name" value="WH_DNA-bd_sf"/>
</dbReference>
<dbReference type="SMART" id="SM00345">
    <property type="entry name" value="HTH_GNTR"/>
    <property type="match status" value="1"/>
</dbReference>
<keyword evidence="4 7" id="KW-0238">DNA-binding</keyword>
<dbReference type="SUPFAM" id="SSF53383">
    <property type="entry name" value="PLP-dependent transferases"/>
    <property type="match status" value="1"/>
</dbReference>
<comment type="caution">
    <text evidence="7">The sequence shown here is derived from an EMBL/GenBank/DDBJ whole genome shotgun (WGS) entry which is preliminary data.</text>
</comment>
<accession>A0A562U9Z2</accession>
<proteinExistence type="inferred from homology"/>
<dbReference type="SUPFAM" id="SSF46785">
    <property type="entry name" value="Winged helix' DNA-binding domain"/>
    <property type="match status" value="1"/>
</dbReference>
<dbReference type="EMBL" id="VLLI01000003">
    <property type="protein sequence ID" value="TWJ02399.1"/>
    <property type="molecule type" value="Genomic_DNA"/>
</dbReference>
<dbReference type="PANTHER" id="PTHR46577">
    <property type="entry name" value="HTH-TYPE TRANSCRIPTIONAL REGULATORY PROTEIN GABR"/>
    <property type="match status" value="1"/>
</dbReference>
<evidence type="ECO:0000313" key="7">
    <source>
        <dbReference type="EMBL" id="TWJ02399.1"/>
    </source>
</evidence>
<dbReference type="PANTHER" id="PTHR46577:SF2">
    <property type="entry name" value="TRANSCRIPTIONAL REGULATORY PROTEIN"/>
    <property type="match status" value="1"/>
</dbReference>
<gene>
    <name evidence="7" type="ORF">JN11_01371</name>
</gene>
<protein>
    <submittedName>
        <fullName evidence="7">DNA-binding transcriptional MocR family regulator</fullName>
    </submittedName>
</protein>